<name>A0ABT4U068_9ACTN</name>
<evidence type="ECO:0000313" key="3">
    <source>
        <dbReference type="Proteomes" id="UP001527866"/>
    </source>
</evidence>
<dbReference type="RefSeq" id="WP_270684424.1">
    <property type="nucleotide sequence ID" value="NZ_JAQFWQ010000013.1"/>
</dbReference>
<evidence type="ECO:0000256" key="1">
    <source>
        <dbReference type="SAM" id="Phobius"/>
    </source>
</evidence>
<dbReference type="EMBL" id="JAQFWQ010000013">
    <property type="protein sequence ID" value="MDA2810343.1"/>
    <property type="molecule type" value="Genomic_DNA"/>
</dbReference>
<keyword evidence="3" id="KW-1185">Reference proteome</keyword>
<keyword evidence="1" id="KW-1133">Transmembrane helix</keyword>
<feature type="transmembrane region" description="Helical" evidence="1">
    <location>
        <begin position="100"/>
        <end position="119"/>
    </location>
</feature>
<accession>A0ABT4U068</accession>
<sequence length="170" mass="18679">MRFHRQVDFSGFSVEVPPLVVTLDSELEDTDKAFCERIAEYVEWHLGEVVPTGVSVSGHPARESGTVRTKTQGNRLGRYLGGFSVSEGQPPFLDYVRIGVGWPLTVAFAVGGLFLWLGWTGRTDLELSFASVGQVLGYMALGAVGAAVFSLVTQYAAWREWEPGEELSEY</sequence>
<proteinExistence type="predicted"/>
<protein>
    <submittedName>
        <fullName evidence="2">Uncharacterized protein</fullName>
    </submittedName>
</protein>
<evidence type="ECO:0000313" key="2">
    <source>
        <dbReference type="EMBL" id="MDA2810343.1"/>
    </source>
</evidence>
<reference evidence="2 3" key="1">
    <citation type="submission" date="2023-01" db="EMBL/GenBank/DDBJ databases">
        <title>Draft genome sequence of Nocardiopsis sp. RSe5-2 isolated from halophytes.</title>
        <authorList>
            <person name="Duangmal K."/>
            <person name="Chantavorakit T."/>
        </authorList>
    </citation>
    <scope>NUCLEOTIDE SEQUENCE [LARGE SCALE GENOMIC DNA]</scope>
    <source>
        <strain evidence="2 3">RSe5-2</strain>
    </source>
</reference>
<keyword evidence="1" id="KW-0472">Membrane</keyword>
<gene>
    <name evidence="2" type="ORF">O4J56_06800</name>
</gene>
<dbReference type="Proteomes" id="UP001527866">
    <property type="component" value="Unassembled WGS sequence"/>
</dbReference>
<feature type="transmembrane region" description="Helical" evidence="1">
    <location>
        <begin position="131"/>
        <end position="152"/>
    </location>
</feature>
<organism evidence="2 3">
    <name type="scientific">Nocardiopsis endophytica</name>
    <dbReference type="NCBI Taxonomy" id="3018445"/>
    <lineage>
        <taxon>Bacteria</taxon>
        <taxon>Bacillati</taxon>
        <taxon>Actinomycetota</taxon>
        <taxon>Actinomycetes</taxon>
        <taxon>Streptosporangiales</taxon>
        <taxon>Nocardiopsidaceae</taxon>
        <taxon>Nocardiopsis</taxon>
    </lineage>
</organism>
<comment type="caution">
    <text evidence="2">The sequence shown here is derived from an EMBL/GenBank/DDBJ whole genome shotgun (WGS) entry which is preliminary data.</text>
</comment>
<keyword evidence="1" id="KW-0812">Transmembrane</keyword>